<keyword evidence="5" id="KW-1133">Transmembrane helix</keyword>
<dbReference type="InterPro" id="IPR023395">
    <property type="entry name" value="MCP_dom_sf"/>
</dbReference>
<keyword evidence="4" id="KW-0999">Mitochondrion inner membrane</keyword>
<comment type="caution">
    <text evidence="8">The sequence shown here is derived from an EMBL/GenBank/DDBJ whole genome shotgun (WGS) entry which is preliminary data.</text>
</comment>
<evidence type="ECO:0000256" key="5">
    <source>
        <dbReference type="ARBA" id="ARBA00022989"/>
    </source>
</evidence>
<feature type="compositionally biased region" description="Polar residues" evidence="7">
    <location>
        <begin position="142"/>
        <end position="151"/>
    </location>
</feature>
<dbReference type="PANTHER" id="PTHR24089">
    <property type="entry name" value="SOLUTE CARRIER FAMILY 25"/>
    <property type="match status" value="1"/>
</dbReference>
<keyword evidence="3" id="KW-0677">Repeat</keyword>
<evidence type="ECO:0000313" key="9">
    <source>
        <dbReference type="Proteomes" id="UP000799429"/>
    </source>
</evidence>
<sequence>MASSMDAPNPLRPYYKPPSIGLQPEPAHNTARTHNPQKGPQSNFRSSARDILSDLDYGDYIPDGSPSVAGMAKKLMDQAIWNYTSVLLAQPFEVAKIILQVHIASDKTQATKPTPSSTPRGYGDSYREGRFDEYLSDDSDNEPSYFTSTAPRNAAFSPPPNHSPERRKHTPSRSHSSTPTPASVSASHKLDLRRHDSLLEVISQLWVKESAWGLWKGTNSTFVYNVLLKTIESWTRSLLSALLNIPDPASFISHPGPGIGGLDVIDSSSPLTSLGVAITASGIAALILAPIDLIRTRLILTSTSSPPRAILPSLRALPSLIVPSELLPITLLHSCLPTLVNTSTPLILRSSFRIDPLLTPATYSISSFLSSTAELFLKLPLETILRRAQVSVLQQQHQQQLYASIRTAARPQELRFLVEPGPYKGIWGTAWFVVREEGTSAVTPATSSKSVQAARLRGLPPKMRKGQGVHGLWRGWRVGFWGLVGVWGAAAFGGGSGGEF</sequence>
<evidence type="ECO:0000256" key="1">
    <source>
        <dbReference type="ARBA" id="ARBA00004325"/>
    </source>
</evidence>
<dbReference type="Gene3D" id="1.50.40.10">
    <property type="entry name" value="Mitochondrial carrier domain"/>
    <property type="match status" value="1"/>
</dbReference>
<evidence type="ECO:0000313" key="8">
    <source>
        <dbReference type="EMBL" id="KAF2841349.1"/>
    </source>
</evidence>
<dbReference type="GO" id="GO:0031966">
    <property type="term" value="C:mitochondrial membrane"/>
    <property type="evidence" value="ECO:0007669"/>
    <property type="project" value="UniProtKB-SubCell"/>
</dbReference>
<reference evidence="8" key="1">
    <citation type="journal article" date="2020" name="Stud. Mycol.">
        <title>101 Dothideomycetes genomes: a test case for predicting lifestyles and emergence of pathogens.</title>
        <authorList>
            <person name="Haridas S."/>
            <person name="Albert R."/>
            <person name="Binder M."/>
            <person name="Bloem J."/>
            <person name="Labutti K."/>
            <person name="Salamov A."/>
            <person name="Andreopoulos B."/>
            <person name="Baker S."/>
            <person name="Barry K."/>
            <person name="Bills G."/>
            <person name="Bluhm B."/>
            <person name="Cannon C."/>
            <person name="Castanera R."/>
            <person name="Culley D."/>
            <person name="Daum C."/>
            <person name="Ezra D."/>
            <person name="Gonzalez J."/>
            <person name="Henrissat B."/>
            <person name="Kuo A."/>
            <person name="Liang C."/>
            <person name="Lipzen A."/>
            <person name="Lutzoni F."/>
            <person name="Magnuson J."/>
            <person name="Mondo S."/>
            <person name="Nolan M."/>
            <person name="Ohm R."/>
            <person name="Pangilinan J."/>
            <person name="Park H.-J."/>
            <person name="Ramirez L."/>
            <person name="Alfaro M."/>
            <person name="Sun H."/>
            <person name="Tritt A."/>
            <person name="Yoshinaga Y."/>
            <person name="Zwiers L.-H."/>
            <person name="Turgeon B."/>
            <person name="Goodwin S."/>
            <person name="Spatafora J."/>
            <person name="Crous P."/>
            <person name="Grigoriev I."/>
        </authorList>
    </citation>
    <scope>NUCLEOTIDE SEQUENCE</scope>
    <source>
        <strain evidence="8">CBS 101060</strain>
    </source>
</reference>
<dbReference type="Proteomes" id="UP000799429">
    <property type="component" value="Unassembled WGS sequence"/>
</dbReference>
<feature type="region of interest" description="Disordered" evidence="7">
    <location>
        <begin position="107"/>
        <end position="187"/>
    </location>
</feature>
<gene>
    <name evidence="8" type="ORF">M501DRAFT_989876</name>
</gene>
<dbReference type="AlphaFoldDB" id="A0A9P4VV72"/>
<evidence type="ECO:0000256" key="4">
    <source>
        <dbReference type="ARBA" id="ARBA00022792"/>
    </source>
</evidence>
<feature type="region of interest" description="Disordered" evidence="7">
    <location>
        <begin position="1"/>
        <end position="45"/>
    </location>
</feature>
<organism evidence="8 9">
    <name type="scientific">Patellaria atrata CBS 101060</name>
    <dbReference type="NCBI Taxonomy" id="1346257"/>
    <lineage>
        <taxon>Eukaryota</taxon>
        <taxon>Fungi</taxon>
        <taxon>Dikarya</taxon>
        <taxon>Ascomycota</taxon>
        <taxon>Pezizomycotina</taxon>
        <taxon>Dothideomycetes</taxon>
        <taxon>Dothideomycetes incertae sedis</taxon>
        <taxon>Patellariales</taxon>
        <taxon>Patellariaceae</taxon>
        <taxon>Patellaria</taxon>
    </lineage>
</organism>
<feature type="compositionally biased region" description="Polar residues" evidence="7">
    <location>
        <begin position="30"/>
        <end position="45"/>
    </location>
</feature>
<keyword evidence="4" id="KW-0496">Mitochondrion</keyword>
<dbReference type="SUPFAM" id="SSF103506">
    <property type="entry name" value="Mitochondrial carrier"/>
    <property type="match status" value="1"/>
</dbReference>
<keyword evidence="9" id="KW-1185">Reference proteome</keyword>
<dbReference type="OrthoDB" id="77989at2759"/>
<name>A0A9P4VV72_9PEZI</name>
<proteinExistence type="predicted"/>
<evidence type="ECO:0000256" key="7">
    <source>
        <dbReference type="SAM" id="MobiDB-lite"/>
    </source>
</evidence>
<protein>
    <submittedName>
        <fullName evidence="8">Mitochondrial carrier</fullName>
    </submittedName>
</protein>
<evidence type="ECO:0000256" key="3">
    <source>
        <dbReference type="ARBA" id="ARBA00022737"/>
    </source>
</evidence>
<evidence type="ECO:0000256" key="2">
    <source>
        <dbReference type="ARBA" id="ARBA00022692"/>
    </source>
</evidence>
<keyword evidence="6" id="KW-0472">Membrane</keyword>
<evidence type="ECO:0000256" key="6">
    <source>
        <dbReference type="ARBA" id="ARBA00023136"/>
    </source>
</evidence>
<feature type="compositionally biased region" description="Low complexity" evidence="7">
    <location>
        <begin position="173"/>
        <end position="187"/>
    </location>
</feature>
<keyword evidence="2" id="KW-0812">Transmembrane</keyword>
<accession>A0A9P4VV72</accession>
<feature type="compositionally biased region" description="Polar residues" evidence="7">
    <location>
        <begin position="107"/>
        <end position="119"/>
    </location>
</feature>
<comment type="subcellular location">
    <subcellularLocation>
        <location evidence="1">Mitochondrion membrane</location>
    </subcellularLocation>
</comment>
<dbReference type="EMBL" id="MU006091">
    <property type="protein sequence ID" value="KAF2841349.1"/>
    <property type="molecule type" value="Genomic_DNA"/>
</dbReference>